<dbReference type="Proteomes" id="UP000464658">
    <property type="component" value="Chromosome"/>
</dbReference>
<gene>
    <name evidence="3" type="ORF">BsIDN1_51580</name>
</gene>
<feature type="domain" description="Peptidase S49" evidence="2">
    <location>
        <begin position="1"/>
        <end position="39"/>
    </location>
</feature>
<dbReference type="GO" id="GO:0008233">
    <property type="term" value="F:peptidase activity"/>
    <property type="evidence" value="ECO:0007669"/>
    <property type="project" value="InterPro"/>
</dbReference>
<evidence type="ECO:0000259" key="2">
    <source>
        <dbReference type="Pfam" id="PF01343"/>
    </source>
</evidence>
<dbReference type="EMBL" id="AP021906">
    <property type="protein sequence ID" value="BBP91540.1"/>
    <property type="molecule type" value="Genomic_DNA"/>
</dbReference>
<name>A0A5S9MDH6_BACIA</name>
<dbReference type="SUPFAM" id="SSF52096">
    <property type="entry name" value="ClpP/crotonase"/>
    <property type="match status" value="1"/>
</dbReference>
<evidence type="ECO:0000313" key="3">
    <source>
        <dbReference type="EMBL" id="BBP91540.1"/>
    </source>
</evidence>
<comment type="similarity">
    <text evidence="1">Belongs to the peptidase S49 family.</text>
</comment>
<organism evidence="3 4">
    <name type="scientific">Bacillus safensis</name>
    <dbReference type="NCBI Taxonomy" id="561879"/>
    <lineage>
        <taxon>Bacteria</taxon>
        <taxon>Bacillati</taxon>
        <taxon>Bacillota</taxon>
        <taxon>Bacilli</taxon>
        <taxon>Bacillales</taxon>
        <taxon>Bacillaceae</taxon>
        <taxon>Bacillus</taxon>
    </lineage>
</organism>
<dbReference type="InterPro" id="IPR029045">
    <property type="entry name" value="ClpP/crotonase-like_dom_sf"/>
</dbReference>
<dbReference type="PANTHER" id="PTHR42987:SF7">
    <property type="entry name" value="SIGNAL PEPTIDE PEPTIDASE SPPA-RELATED"/>
    <property type="match status" value="1"/>
</dbReference>
<dbReference type="InterPro" id="IPR002142">
    <property type="entry name" value="Peptidase_S49"/>
</dbReference>
<proteinExistence type="inferred from homology"/>
<dbReference type="GO" id="GO:0006508">
    <property type="term" value="P:proteolysis"/>
    <property type="evidence" value="ECO:0007669"/>
    <property type="project" value="InterPro"/>
</dbReference>
<protein>
    <recommendedName>
        <fullName evidence="2">Peptidase S49 domain-containing protein</fullName>
    </recommendedName>
</protein>
<accession>A0A5S9MDH6</accession>
<dbReference type="PANTHER" id="PTHR42987">
    <property type="entry name" value="PEPTIDASE S49"/>
    <property type="match status" value="1"/>
</dbReference>
<dbReference type="Gene3D" id="3.90.226.10">
    <property type="entry name" value="2-enoyl-CoA Hydratase, Chain A, domain 1"/>
    <property type="match status" value="1"/>
</dbReference>
<sequence length="44" mass="4695">MGSMAASGGYYVSTPAKKIFASPETLTGSLGVIMQKLELFKARR</sequence>
<evidence type="ECO:0000256" key="1">
    <source>
        <dbReference type="ARBA" id="ARBA00008683"/>
    </source>
</evidence>
<evidence type="ECO:0000313" key="4">
    <source>
        <dbReference type="Proteomes" id="UP000464658"/>
    </source>
</evidence>
<dbReference type="AlphaFoldDB" id="A0A5S9MDH6"/>
<reference evidence="3 4" key="1">
    <citation type="submission" date="2019-12" db="EMBL/GenBank/DDBJ databases">
        <title>Full genome sequence of a Bacillus safensis strain isolated from commercially available natto in Indonesia.</title>
        <authorList>
            <person name="Yoshida M."/>
            <person name="Uomi M."/>
            <person name="Waturangi D."/>
            <person name="Ekaputri J.J."/>
            <person name="Setiamarga D.H.E."/>
        </authorList>
    </citation>
    <scope>NUCLEOTIDE SEQUENCE [LARGE SCALE GENOMIC DNA]</scope>
    <source>
        <strain evidence="3 4">IDN1</strain>
    </source>
</reference>
<dbReference type="Pfam" id="PF01343">
    <property type="entry name" value="Peptidase_S49"/>
    <property type="match status" value="1"/>
</dbReference>